<evidence type="ECO:0000256" key="1">
    <source>
        <dbReference type="SAM" id="MobiDB-lite"/>
    </source>
</evidence>
<dbReference type="Proteomes" id="UP001372338">
    <property type="component" value="Unassembled WGS sequence"/>
</dbReference>
<protein>
    <submittedName>
        <fullName evidence="2">Uncharacterized protein</fullName>
    </submittedName>
</protein>
<keyword evidence="3" id="KW-1185">Reference proteome</keyword>
<reference evidence="2 3" key="1">
    <citation type="submission" date="2024-01" db="EMBL/GenBank/DDBJ databases">
        <title>The genomes of 5 underutilized Papilionoideae crops provide insights into root nodulation and disease resistanc.</title>
        <authorList>
            <person name="Yuan L."/>
        </authorList>
    </citation>
    <scope>NUCLEOTIDE SEQUENCE [LARGE SCALE GENOMIC DNA]</scope>
    <source>
        <strain evidence="2">ZHUSHIDOU_FW_LH</strain>
        <tissue evidence="2">Leaf</tissue>
    </source>
</reference>
<gene>
    <name evidence="2" type="ORF">RIF29_15457</name>
</gene>
<organism evidence="2 3">
    <name type="scientific">Crotalaria pallida</name>
    <name type="common">Smooth rattlebox</name>
    <name type="synonym">Crotalaria striata</name>
    <dbReference type="NCBI Taxonomy" id="3830"/>
    <lineage>
        <taxon>Eukaryota</taxon>
        <taxon>Viridiplantae</taxon>
        <taxon>Streptophyta</taxon>
        <taxon>Embryophyta</taxon>
        <taxon>Tracheophyta</taxon>
        <taxon>Spermatophyta</taxon>
        <taxon>Magnoliopsida</taxon>
        <taxon>eudicotyledons</taxon>
        <taxon>Gunneridae</taxon>
        <taxon>Pentapetalae</taxon>
        <taxon>rosids</taxon>
        <taxon>fabids</taxon>
        <taxon>Fabales</taxon>
        <taxon>Fabaceae</taxon>
        <taxon>Papilionoideae</taxon>
        <taxon>50 kb inversion clade</taxon>
        <taxon>genistoids sensu lato</taxon>
        <taxon>core genistoids</taxon>
        <taxon>Crotalarieae</taxon>
        <taxon>Crotalaria</taxon>
    </lineage>
</organism>
<evidence type="ECO:0000313" key="3">
    <source>
        <dbReference type="Proteomes" id="UP001372338"/>
    </source>
</evidence>
<feature type="region of interest" description="Disordered" evidence="1">
    <location>
        <begin position="1"/>
        <end position="22"/>
    </location>
</feature>
<dbReference type="EMBL" id="JAYWIO010000003">
    <property type="protein sequence ID" value="KAK7274372.1"/>
    <property type="molecule type" value="Genomic_DNA"/>
</dbReference>
<comment type="caution">
    <text evidence="2">The sequence shown here is derived from an EMBL/GenBank/DDBJ whole genome shotgun (WGS) entry which is preliminary data.</text>
</comment>
<feature type="compositionally biased region" description="Low complexity" evidence="1">
    <location>
        <begin position="1"/>
        <end position="15"/>
    </location>
</feature>
<accession>A0AAN9ICL7</accession>
<proteinExistence type="predicted"/>
<evidence type="ECO:0000313" key="2">
    <source>
        <dbReference type="EMBL" id="KAK7274372.1"/>
    </source>
</evidence>
<name>A0AAN9ICL7_CROPI</name>
<sequence>MRSSLLSSSFTMSSSPSPPYLKPHLLGSSERCLSSHSVTPISLCSPSASPPLYAASLGPLLSLGLHPLPSVLPPPSFLDAVSPSAFSLRRKSFFIRRQAIV</sequence>
<dbReference type="AlphaFoldDB" id="A0AAN9ICL7"/>